<evidence type="ECO:0000313" key="3">
    <source>
        <dbReference type="EMBL" id="OLF10297.1"/>
    </source>
</evidence>
<sequence length="220" mass="22532">MVLTVVASYSAVVAVGGAAPESVDGVPVSTTVLQIGDTVDLPAAPRQPLPTTATRPPPAPPSSSASPPPAPPPAPAQRAGTVRLAEGGTATLVPSEVRDGVLPVPDDLDEATWWGASPGAASGATVLAGHVNWNGAIGPFAELWRTNKGDPVTIVDRSGRTLRFQVTEVVTLDKDELPGRATDLFGQTGAHRLVLVTCGGRWVGGTSGYADNRIIIATRR</sequence>
<evidence type="ECO:0000256" key="2">
    <source>
        <dbReference type="SAM" id="MobiDB-lite"/>
    </source>
</evidence>
<feature type="compositionally biased region" description="Low complexity" evidence="2">
    <location>
        <begin position="41"/>
        <end position="54"/>
    </location>
</feature>
<dbReference type="InterPro" id="IPR023365">
    <property type="entry name" value="Sortase_dom-sf"/>
</dbReference>
<proteinExistence type="predicted"/>
<keyword evidence="1" id="KW-0378">Hydrolase</keyword>
<feature type="region of interest" description="Disordered" evidence="2">
    <location>
        <begin position="37"/>
        <end position="80"/>
    </location>
</feature>
<comment type="caution">
    <text evidence="3">The sequence shown here is derived from an EMBL/GenBank/DDBJ whole genome shotgun (WGS) entry which is preliminary data.</text>
</comment>
<evidence type="ECO:0000256" key="1">
    <source>
        <dbReference type="ARBA" id="ARBA00022801"/>
    </source>
</evidence>
<evidence type="ECO:0000313" key="4">
    <source>
        <dbReference type="Proteomes" id="UP000185696"/>
    </source>
</evidence>
<name>A0A7Z1AYB7_9PSEU</name>
<dbReference type="AlphaFoldDB" id="A0A7Z1AYB7"/>
<dbReference type="EMBL" id="MSIF01000007">
    <property type="protein sequence ID" value="OLF10297.1"/>
    <property type="molecule type" value="Genomic_DNA"/>
</dbReference>
<organism evidence="3 4">
    <name type="scientific">Actinophytocola xinjiangensis</name>
    <dbReference type="NCBI Taxonomy" id="485602"/>
    <lineage>
        <taxon>Bacteria</taxon>
        <taxon>Bacillati</taxon>
        <taxon>Actinomycetota</taxon>
        <taxon>Actinomycetes</taxon>
        <taxon>Pseudonocardiales</taxon>
        <taxon>Pseudonocardiaceae</taxon>
    </lineage>
</organism>
<dbReference type="InterPro" id="IPR042001">
    <property type="entry name" value="Sortase_F"/>
</dbReference>
<dbReference type="InterPro" id="IPR005754">
    <property type="entry name" value="Sortase"/>
</dbReference>
<accession>A0A7Z1AYB7</accession>
<dbReference type="Proteomes" id="UP000185696">
    <property type="component" value="Unassembled WGS sequence"/>
</dbReference>
<protein>
    <recommendedName>
        <fullName evidence="5">Sortase family protein</fullName>
    </recommendedName>
</protein>
<gene>
    <name evidence="3" type="ORF">BLA60_17070</name>
</gene>
<feature type="compositionally biased region" description="Pro residues" evidence="2">
    <location>
        <begin position="55"/>
        <end position="75"/>
    </location>
</feature>
<dbReference type="Gene3D" id="2.40.260.10">
    <property type="entry name" value="Sortase"/>
    <property type="match status" value="1"/>
</dbReference>
<dbReference type="Pfam" id="PF04203">
    <property type="entry name" value="Sortase"/>
    <property type="match status" value="1"/>
</dbReference>
<dbReference type="CDD" id="cd05829">
    <property type="entry name" value="Sortase_F"/>
    <property type="match status" value="1"/>
</dbReference>
<evidence type="ECO:0008006" key="5">
    <source>
        <dbReference type="Google" id="ProtNLM"/>
    </source>
</evidence>
<dbReference type="GO" id="GO:0016787">
    <property type="term" value="F:hydrolase activity"/>
    <property type="evidence" value="ECO:0007669"/>
    <property type="project" value="UniProtKB-KW"/>
</dbReference>
<reference evidence="3 4" key="1">
    <citation type="submission" date="2016-12" db="EMBL/GenBank/DDBJ databases">
        <title>The draft genome sequence of Actinophytocola xinjiangensis.</title>
        <authorList>
            <person name="Wang W."/>
            <person name="Yuan L."/>
        </authorList>
    </citation>
    <scope>NUCLEOTIDE SEQUENCE [LARGE SCALE GENOMIC DNA]</scope>
    <source>
        <strain evidence="3 4">CGMCC 4.4663</strain>
    </source>
</reference>
<dbReference type="SUPFAM" id="SSF63817">
    <property type="entry name" value="Sortase"/>
    <property type="match status" value="1"/>
</dbReference>
<keyword evidence="4" id="KW-1185">Reference proteome</keyword>